<dbReference type="EMBL" id="JAAGOB010000004">
    <property type="protein sequence ID" value="NED95319.1"/>
    <property type="molecule type" value="Genomic_DNA"/>
</dbReference>
<feature type="domain" description="HTH lacI-type" evidence="4">
    <location>
        <begin position="3"/>
        <end position="57"/>
    </location>
</feature>
<organism evidence="5 6">
    <name type="scientific">Phytoactinopolyspora alkaliphila</name>
    <dbReference type="NCBI Taxonomy" id="1783498"/>
    <lineage>
        <taxon>Bacteria</taxon>
        <taxon>Bacillati</taxon>
        <taxon>Actinomycetota</taxon>
        <taxon>Actinomycetes</taxon>
        <taxon>Jiangellales</taxon>
        <taxon>Jiangellaceae</taxon>
        <taxon>Phytoactinopolyspora</taxon>
    </lineage>
</organism>
<accession>A0A6N9YKC2</accession>
<dbReference type="RefSeq" id="WP_163817995.1">
    <property type="nucleotide sequence ID" value="NZ_JAAGOB010000004.1"/>
</dbReference>
<dbReference type="PROSITE" id="PS00356">
    <property type="entry name" value="HTH_LACI_1"/>
    <property type="match status" value="1"/>
</dbReference>
<evidence type="ECO:0000259" key="4">
    <source>
        <dbReference type="PROSITE" id="PS50932"/>
    </source>
</evidence>
<dbReference type="CDD" id="cd06267">
    <property type="entry name" value="PBP1_LacI_sugar_binding-like"/>
    <property type="match status" value="1"/>
</dbReference>
<protein>
    <submittedName>
        <fullName evidence="5">LacI family transcriptional regulator</fullName>
    </submittedName>
</protein>
<dbReference type="PANTHER" id="PTHR30146">
    <property type="entry name" value="LACI-RELATED TRANSCRIPTIONAL REPRESSOR"/>
    <property type="match status" value="1"/>
</dbReference>
<dbReference type="InterPro" id="IPR046335">
    <property type="entry name" value="LacI/GalR-like_sensor"/>
</dbReference>
<evidence type="ECO:0000313" key="6">
    <source>
        <dbReference type="Proteomes" id="UP000469185"/>
    </source>
</evidence>
<dbReference type="Proteomes" id="UP000469185">
    <property type="component" value="Unassembled WGS sequence"/>
</dbReference>
<dbReference type="GO" id="GO:0000976">
    <property type="term" value="F:transcription cis-regulatory region binding"/>
    <property type="evidence" value="ECO:0007669"/>
    <property type="project" value="TreeGrafter"/>
</dbReference>
<gene>
    <name evidence="5" type="ORF">G1H11_08320</name>
</gene>
<sequence>MPVTMREVAQRAGVSVKTVSNVVNGYPYIREATRSRVIEAIDALGYQMNISARSLRASRTGIIALAVPELRMPYFAELSEAVIRIARENDLTVLIEQTGAERERELALLSSARGHLVDGVIFSPLALGADDADRLNVPFPMVLLGERIFRGPVDHVSIDNVAASREVVRHLISNGRRRIALIGMISHEGVGTAALRFQGYLEALAEAGLAPSPELVLPAGPWNRSAGAEATNRLLDSGVEFDAVFGLNDTLALGALRALLSRGIRVPNDVAVAGFDDIEETRFSTPTLTTVDPGRDQIARTAVELLVSRMKGQNDEVRPREIFADYALHPRQSTGEPLTG</sequence>
<dbReference type="CDD" id="cd01392">
    <property type="entry name" value="HTH_LacI"/>
    <property type="match status" value="1"/>
</dbReference>
<dbReference type="InterPro" id="IPR010982">
    <property type="entry name" value="Lambda_DNA-bd_dom_sf"/>
</dbReference>
<reference evidence="5 6" key="1">
    <citation type="submission" date="2020-02" db="EMBL/GenBank/DDBJ databases">
        <authorList>
            <person name="Li X.-J."/>
            <person name="Feng X.-M."/>
        </authorList>
    </citation>
    <scope>NUCLEOTIDE SEQUENCE [LARGE SCALE GENOMIC DNA]</scope>
    <source>
        <strain evidence="5 6">CGMCC 4.7225</strain>
    </source>
</reference>
<dbReference type="SUPFAM" id="SSF53822">
    <property type="entry name" value="Periplasmic binding protein-like I"/>
    <property type="match status" value="1"/>
</dbReference>
<dbReference type="Gene3D" id="3.40.50.2300">
    <property type="match status" value="2"/>
</dbReference>
<keyword evidence="3" id="KW-0804">Transcription</keyword>
<evidence type="ECO:0000256" key="1">
    <source>
        <dbReference type="ARBA" id="ARBA00023015"/>
    </source>
</evidence>
<evidence type="ECO:0000313" key="5">
    <source>
        <dbReference type="EMBL" id="NED95319.1"/>
    </source>
</evidence>
<keyword evidence="1" id="KW-0805">Transcription regulation</keyword>
<dbReference type="PANTHER" id="PTHR30146:SF109">
    <property type="entry name" value="HTH-TYPE TRANSCRIPTIONAL REGULATOR GALS"/>
    <property type="match status" value="1"/>
</dbReference>
<dbReference type="SMART" id="SM00354">
    <property type="entry name" value="HTH_LACI"/>
    <property type="match status" value="1"/>
</dbReference>
<proteinExistence type="predicted"/>
<comment type="caution">
    <text evidence="5">The sequence shown here is derived from an EMBL/GenBank/DDBJ whole genome shotgun (WGS) entry which is preliminary data.</text>
</comment>
<keyword evidence="2" id="KW-0238">DNA-binding</keyword>
<name>A0A6N9YKC2_9ACTN</name>
<dbReference type="Gene3D" id="1.10.260.40">
    <property type="entry name" value="lambda repressor-like DNA-binding domains"/>
    <property type="match status" value="1"/>
</dbReference>
<dbReference type="InterPro" id="IPR028082">
    <property type="entry name" value="Peripla_BP_I"/>
</dbReference>
<dbReference type="PROSITE" id="PS50932">
    <property type="entry name" value="HTH_LACI_2"/>
    <property type="match status" value="1"/>
</dbReference>
<dbReference type="InterPro" id="IPR000843">
    <property type="entry name" value="HTH_LacI"/>
</dbReference>
<keyword evidence="6" id="KW-1185">Reference proteome</keyword>
<dbReference type="AlphaFoldDB" id="A0A6N9YKC2"/>
<dbReference type="Pfam" id="PF13377">
    <property type="entry name" value="Peripla_BP_3"/>
    <property type="match status" value="1"/>
</dbReference>
<evidence type="ECO:0000256" key="2">
    <source>
        <dbReference type="ARBA" id="ARBA00023125"/>
    </source>
</evidence>
<dbReference type="GO" id="GO:0003700">
    <property type="term" value="F:DNA-binding transcription factor activity"/>
    <property type="evidence" value="ECO:0007669"/>
    <property type="project" value="TreeGrafter"/>
</dbReference>
<dbReference type="Pfam" id="PF00356">
    <property type="entry name" value="LacI"/>
    <property type="match status" value="1"/>
</dbReference>
<dbReference type="SUPFAM" id="SSF47413">
    <property type="entry name" value="lambda repressor-like DNA-binding domains"/>
    <property type="match status" value="1"/>
</dbReference>
<evidence type="ECO:0000256" key="3">
    <source>
        <dbReference type="ARBA" id="ARBA00023163"/>
    </source>
</evidence>